<dbReference type="EMBL" id="QEKY01000004">
    <property type="protein sequence ID" value="PVZ12816.1"/>
    <property type="molecule type" value="Genomic_DNA"/>
</dbReference>
<keyword evidence="2" id="KW-1185">Reference proteome</keyword>
<sequence>MGTNEEGNGLVSDLMGADTNSTNGYEIIRVSHVVIVSFLIKPAFQGEVLNRRLVC</sequence>
<evidence type="ECO:0000313" key="2">
    <source>
        <dbReference type="Proteomes" id="UP000245462"/>
    </source>
</evidence>
<protein>
    <submittedName>
        <fullName evidence="1">Uncharacterized protein</fullName>
    </submittedName>
</protein>
<evidence type="ECO:0000313" key="1">
    <source>
        <dbReference type="EMBL" id="PVZ12816.1"/>
    </source>
</evidence>
<dbReference type="AlphaFoldDB" id="A0A2U1FL16"/>
<name>A0A2U1FL16_9PORP</name>
<proteinExistence type="predicted"/>
<comment type="caution">
    <text evidence="1">The sequence shown here is derived from an EMBL/GenBank/DDBJ whole genome shotgun (WGS) entry which is preliminary data.</text>
</comment>
<reference evidence="1 2" key="1">
    <citation type="submission" date="2018-04" db="EMBL/GenBank/DDBJ databases">
        <title>Genomic Encyclopedia of Type Strains, Phase IV (KMG-IV): sequencing the most valuable type-strain genomes for metagenomic binning, comparative biology and taxonomic classification.</title>
        <authorList>
            <person name="Goeker M."/>
        </authorList>
    </citation>
    <scope>NUCLEOTIDE SEQUENCE [LARGE SCALE GENOMIC DNA]</scope>
    <source>
        <strain evidence="1 2">DSM 28520</strain>
    </source>
</reference>
<accession>A0A2U1FL16</accession>
<dbReference type="Proteomes" id="UP000245462">
    <property type="component" value="Unassembled WGS sequence"/>
</dbReference>
<organism evidence="1 2">
    <name type="scientific">Porphyromonas loveana</name>
    <dbReference type="NCBI Taxonomy" id="1884669"/>
    <lineage>
        <taxon>Bacteria</taxon>
        <taxon>Pseudomonadati</taxon>
        <taxon>Bacteroidota</taxon>
        <taxon>Bacteroidia</taxon>
        <taxon>Bacteroidales</taxon>
        <taxon>Porphyromonadaceae</taxon>
        <taxon>Porphyromonas</taxon>
    </lineage>
</organism>
<gene>
    <name evidence="1" type="ORF">C7382_104123</name>
</gene>